<reference evidence="1" key="1">
    <citation type="journal article" date="2020" name="Stud. Mycol.">
        <title>101 Dothideomycetes genomes: a test case for predicting lifestyles and emergence of pathogens.</title>
        <authorList>
            <person name="Haridas S."/>
            <person name="Albert R."/>
            <person name="Binder M."/>
            <person name="Bloem J."/>
            <person name="Labutti K."/>
            <person name="Salamov A."/>
            <person name="Andreopoulos B."/>
            <person name="Baker S."/>
            <person name="Barry K."/>
            <person name="Bills G."/>
            <person name="Bluhm B."/>
            <person name="Cannon C."/>
            <person name="Castanera R."/>
            <person name="Culley D."/>
            <person name="Daum C."/>
            <person name="Ezra D."/>
            <person name="Gonzalez J."/>
            <person name="Henrissat B."/>
            <person name="Kuo A."/>
            <person name="Liang C."/>
            <person name="Lipzen A."/>
            <person name="Lutzoni F."/>
            <person name="Magnuson J."/>
            <person name="Mondo S."/>
            <person name="Nolan M."/>
            <person name="Ohm R."/>
            <person name="Pangilinan J."/>
            <person name="Park H.-J."/>
            <person name="Ramirez L."/>
            <person name="Alfaro M."/>
            <person name="Sun H."/>
            <person name="Tritt A."/>
            <person name="Yoshinaga Y."/>
            <person name="Zwiers L.-H."/>
            <person name="Turgeon B."/>
            <person name="Goodwin S."/>
            <person name="Spatafora J."/>
            <person name="Crous P."/>
            <person name="Grigoriev I."/>
        </authorList>
    </citation>
    <scope>NUCLEOTIDE SEQUENCE</scope>
    <source>
        <strain evidence="1">CBS 121739</strain>
    </source>
</reference>
<evidence type="ECO:0000313" key="1">
    <source>
        <dbReference type="EMBL" id="KAF2761691.1"/>
    </source>
</evidence>
<proteinExistence type="predicted"/>
<keyword evidence="2" id="KW-1185">Reference proteome</keyword>
<organism evidence="1 2">
    <name type="scientific">Pseudovirgaria hyperparasitica</name>
    <dbReference type="NCBI Taxonomy" id="470096"/>
    <lineage>
        <taxon>Eukaryota</taxon>
        <taxon>Fungi</taxon>
        <taxon>Dikarya</taxon>
        <taxon>Ascomycota</taxon>
        <taxon>Pezizomycotina</taxon>
        <taxon>Dothideomycetes</taxon>
        <taxon>Dothideomycetes incertae sedis</taxon>
        <taxon>Acrospermales</taxon>
        <taxon>Acrospermaceae</taxon>
        <taxon>Pseudovirgaria</taxon>
    </lineage>
</organism>
<dbReference type="EMBL" id="ML996566">
    <property type="protein sequence ID" value="KAF2761691.1"/>
    <property type="molecule type" value="Genomic_DNA"/>
</dbReference>
<sequence>MKGFEPLYQTTATQPFNPFSLLPGLLTLAPLSNIAHRTAIQGVSPLDALILAPGLHLQQTATELHKAEYPACAALTTGYVFRVENPATVFFLQRIGRTGHLIDLDVSATSPSRTLPASRNAIASLAYYAAAGVTTYSAYRLYALKDPWAMVFLSNLILTRVVNFVSLRRRSELGWFGAPEPGVRSDILVLLSQDRWIRIRGATDDVKGLLSGTWLREPTTGEKFFGAVTKLLAYANVAVAGYATTAGVATLMSMLLVNGGLLALDGLRDWPLCMYGRTMGQVGEAKRYFRRRDLAEELIKETGRDDWAVGMGMIVKKNETVLVTM</sequence>
<protein>
    <submittedName>
        <fullName evidence="1">Uncharacterized protein</fullName>
    </submittedName>
</protein>
<dbReference type="RefSeq" id="XP_033604142.1">
    <property type="nucleotide sequence ID" value="XM_033739592.1"/>
</dbReference>
<dbReference type="OrthoDB" id="2956246at2759"/>
<gene>
    <name evidence="1" type="ORF">EJ05DRAFT_182104</name>
</gene>
<dbReference type="GeneID" id="54480646"/>
<evidence type="ECO:0000313" key="2">
    <source>
        <dbReference type="Proteomes" id="UP000799437"/>
    </source>
</evidence>
<dbReference type="AlphaFoldDB" id="A0A6A6WJT8"/>
<name>A0A6A6WJT8_9PEZI</name>
<dbReference type="Proteomes" id="UP000799437">
    <property type="component" value="Unassembled WGS sequence"/>
</dbReference>
<accession>A0A6A6WJT8</accession>